<evidence type="ECO:0000313" key="4">
    <source>
        <dbReference type="Proteomes" id="UP000008068"/>
    </source>
</evidence>
<feature type="signal peptide" evidence="1">
    <location>
        <begin position="1"/>
        <end position="25"/>
    </location>
</feature>
<proteinExistence type="predicted"/>
<dbReference type="SUPFAM" id="SSF56436">
    <property type="entry name" value="C-type lectin-like"/>
    <property type="match status" value="1"/>
</dbReference>
<dbReference type="InParanoid" id="G0M904"/>
<gene>
    <name evidence="3" type="ORF">CAEBREN_20797</name>
</gene>
<feature type="domain" description="PAN-3" evidence="2">
    <location>
        <begin position="13"/>
        <end position="149"/>
    </location>
</feature>
<organism evidence="4">
    <name type="scientific">Caenorhabditis brenneri</name>
    <name type="common">Nematode worm</name>
    <dbReference type="NCBI Taxonomy" id="135651"/>
    <lineage>
        <taxon>Eukaryota</taxon>
        <taxon>Metazoa</taxon>
        <taxon>Ecdysozoa</taxon>
        <taxon>Nematoda</taxon>
        <taxon>Chromadorea</taxon>
        <taxon>Rhabditida</taxon>
        <taxon>Rhabditina</taxon>
        <taxon>Rhabditomorpha</taxon>
        <taxon>Rhabditoidea</taxon>
        <taxon>Rhabditidae</taxon>
        <taxon>Peloderinae</taxon>
        <taxon>Caenorhabditis</taxon>
    </lineage>
</organism>
<evidence type="ECO:0000256" key="1">
    <source>
        <dbReference type="SAM" id="SignalP"/>
    </source>
</evidence>
<dbReference type="AlphaFoldDB" id="G0M904"/>
<feature type="chain" id="PRO_5003403559" description="PAN-3 domain-containing protein" evidence="1">
    <location>
        <begin position="26"/>
        <end position="337"/>
    </location>
</feature>
<accession>G0M904</accession>
<evidence type="ECO:0000313" key="3">
    <source>
        <dbReference type="EMBL" id="EGT30863.1"/>
    </source>
</evidence>
<dbReference type="Pfam" id="PF08277">
    <property type="entry name" value="PAN_3"/>
    <property type="match status" value="1"/>
</dbReference>
<dbReference type="OMA" id="IANIWEY"/>
<dbReference type="STRING" id="135651.G0M904"/>
<protein>
    <recommendedName>
        <fullName evidence="2">PAN-3 domain-containing protein</fullName>
    </recommendedName>
</protein>
<evidence type="ECO:0000259" key="2">
    <source>
        <dbReference type="SMART" id="SM00605"/>
    </source>
</evidence>
<dbReference type="CDD" id="cd00037">
    <property type="entry name" value="CLECT"/>
    <property type="match status" value="1"/>
</dbReference>
<dbReference type="Gene3D" id="3.10.100.10">
    <property type="entry name" value="Mannose-Binding Protein A, subunit A"/>
    <property type="match status" value="1"/>
</dbReference>
<dbReference type="HOGENOM" id="CLU_045736_2_0_1"/>
<keyword evidence="4" id="KW-1185">Reference proteome</keyword>
<reference evidence="4" key="1">
    <citation type="submission" date="2011-07" db="EMBL/GenBank/DDBJ databases">
        <authorList>
            <consortium name="Caenorhabditis brenneri Sequencing and Analysis Consortium"/>
            <person name="Wilson R.K."/>
        </authorList>
    </citation>
    <scope>NUCLEOTIDE SEQUENCE [LARGE SCALE GENOMIC DNA]</scope>
    <source>
        <strain evidence="4">PB2801</strain>
    </source>
</reference>
<dbReference type="InterPro" id="IPR016186">
    <property type="entry name" value="C-type_lectin-like/link_sf"/>
</dbReference>
<dbReference type="eggNOG" id="KOG4297">
    <property type="taxonomic scope" value="Eukaryota"/>
</dbReference>
<keyword evidence="1" id="KW-0732">Signal</keyword>
<dbReference type="InterPro" id="IPR016187">
    <property type="entry name" value="CTDL_fold"/>
</dbReference>
<sequence length="337" mass="37195">MNFSGILYIAMLFVTLEFEISICSLNPNDYQMVVTYGKPSKFTTPKILTITFDDCVQECWSDPTCVLVYDTSPSCQMFNLANITTVQKLNSSSNSRIAFRTYSTSSTCPNLTTTPILVGGTITGNTYYSPGTNLEVYQEFNVTLNTKTSTWSFTSTVYYPCLYMLPMTRGGKVYCFMVGMTSSCMNKTASLAFLGTTGYTLMGIANIWEYEYFKNTAISYLSLQTGSKNYTRIGFWIDGVRKTSCKYPVVNSAACNGTNEFTYSDKTAPNPVFEWVPGQPNGLLNNPPNSNCLYLRASNNGESGVDDMPCNYSVDTTLDLCMYGALMGTPANPNAVS</sequence>
<dbReference type="InterPro" id="IPR006583">
    <property type="entry name" value="PAN-3_domain"/>
</dbReference>
<name>G0M904_CAEBE</name>
<dbReference type="PANTHER" id="PTHR47629">
    <property type="entry name" value="C-TYPE LECTIN-RELATED"/>
    <property type="match status" value="1"/>
</dbReference>
<dbReference type="OrthoDB" id="5861787at2759"/>
<dbReference type="EMBL" id="GL379787">
    <property type="protein sequence ID" value="EGT30863.1"/>
    <property type="molecule type" value="Genomic_DNA"/>
</dbReference>
<dbReference type="SMART" id="SM00605">
    <property type="entry name" value="CW"/>
    <property type="match status" value="1"/>
</dbReference>
<dbReference type="Proteomes" id="UP000008068">
    <property type="component" value="Unassembled WGS sequence"/>
</dbReference>